<evidence type="ECO:0000313" key="1">
    <source>
        <dbReference type="EMBL" id="SHF91266.1"/>
    </source>
</evidence>
<proteinExistence type="predicted"/>
<organism evidence="1 2">
    <name type="scientific">Streptoalloteichus hindustanus</name>
    <dbReference type="NCBI Taxonomy" id="2017"/>
    <lineage>
        <taxon>Bacteria</taxon>
        <taxon>Bacillati</taxon>
        <taxon>Actinomycetota</taxon>
        <taxon>Actinomycetes</taxon>
        <taxon>Pseudonocardiales</taxon>
        <taxon>Pseudonocardiaceae</taxon>
        <taxon>Streptoalloteichus</taxon>
    </lineage>
</organism>
<sequence>MVFVSQGYPRVLEDREVLVVRAGDQQRARLRGWLDGYDGPCPLYRIELFLGRDRYTASASNMFASLVRLRRQLEPEGWMIAVQGARRDTFPSGMTLDMGGGMEVYVMRPGHKSSVDDLVETLADAAVEQLGTVDEQRAWRDAWFAEVKNAPR</sequence>
<keyword evidence="2" id="KW-1185">Reference proteome</keyword>
<name>A0A1M5FIF2_STRHI</name>
<reference evidence="1 2" key="1">
    <citation type="submission" date="2016-11" db="EMBL/GenBank/DDBJ databases">
        <authorList>
            <person name="Jaros S."/>
            <person name="Januszkiewicz K."/>
            <person name="Wedrychowicz H."/>
        </authorList>
    </citation>
    <scope>NUCLEOTIDE SEQUENCE [LARGE SCALE GENOMIC DNA]</scope>
    <source>
        <strain evidence="1 2">DSM 44523</strain>
    </source>
</reference>
<dbReference type="STRING" id="2017.SAMN05444320_105454"/>
<dbReference type="RefSeq" id="WP_234995784.1">
    <property type="nucleotide sequence ID" value="NZ_FQVN01000005.1"/>
</dbReference>
<dbReference type="Proteomes" id="UP000184501">
    <property type="component" value="Unassembled WGS sequence"/>
</dbReference>
<dbReference type="EMBL" id="FQVN01000005">
    <property type="protein sequence ID" value="SHF91266.1"/>
    <property type="molecule type" value="Genomic_DNA"/>
</dbReference>
<dbReference type="AlphaFoldDB" id="A0A1M5FIF2"/>
<evidence type="ECO:0000313" key="2">
    <source>
        <dbReference type="Proteomes" id="UP000184501"/>
    </source>
</evidence>
<gene>
    <name evidence="1" type="ORF">SAMN05444320_105454</name>
</gene>
<accession>A0A1M5FIF2</accession>
<protein>
    <submittedName>
        <fullName evidence="1">Uncharacterized protein</fullName>
    </submittedName>
</protein>